<dbReference type="InterPro" id="IPR032799">
    <property type="entry name" value="TAXi_C"/>
</dbReference>
<dbReference type="EMBL" id="KI536799">
    <property type="protein sequence ID" value="ESR46211.1"/>
    <property type="molecule type" value="Genomic_DNA"/>
</dbReference>
<feature type="non-terminal residue" evidence="3">
    <location>
        <position position="1"/>
    </location>
</feature>
<organism evidence="3 4">
    <name type="scientific">Citrus clementina</name>
    <name type="common">Clementine</name>
    <name type="synonym">Citrus deliciosa x Citrus sinensis</name>
    <dbReference type="NCBI Taxonomy" id="85681"/>
    <lineage>
        <taxon>Eukaryota</taxon>
        <taxon>Viridiplantae</taxon>
        <taxon>Streptophyta</taxon>
        <taxon>Embryophyta</taxon>
        <taxon>Tracheophyta</taxon>
        <taxon>Spermatophyta</taxon>
        <taxon>Magnoliopsida</taxon>
        <taxon>eudicotyledons</taxon>
        <taxon>Gunneridae</taxon>
        <taxon>Pentapetalae</taxon>
        <taxon>rosids</taxon>
        <taxon>malvids</taxon>
        <taxon>Sapindales</taxon>
        <taxon>Rutaceae</taxon>
        <taxon>Aurantioideae</taxon>
        <taxon>Citrus</taxon>
    </lineage>
</organism>
<reference evidence="3 4" key="1">
    <citation type="submission" date="2013-10" db="EMBL/GenBank/DDBJ databases">
        <authorList>
            <consortium name="International Citrus Genome Consortium"/>
            <person name="Jenkins J."/>
            <person name="Schmutz J."/>
            <person name="Prochnik S."/>
            <person name="Rokhsar D."/>
            <person name="Gmitter F."/>
            <person name="Ollitrault P."/>
            <person name="Machado M."/>
            <person name="Talon M."/>
            <person name="Wincker P."/>
            <person name="Jaillon O."/>
            <person name="Morgante M."/>
        </authorList>
    </citation>
    <scope>NUCLEOTIDE SEQUENCE</scope>
    <source>
        <strain evidence="4">cv. Clemenules</strain>
    </source>
</reference>
<evidence type="ECO:0000256" key="1">
    <source>
        <dbReference type="ARBA" id="ARBA00007447"/>
    </source>
</evidence>
<dbReference type="Proteomes" id="UP000030687">
    <property type="component" value="Unassembled WGS sequence"/>
</dbReference>
<dbReference type="AlphaFoldDB" id="V4T9I1"/>
<accession>V4T9I1</accession>
<dbReference type="PROSITE" id="PS51767">
    <property type="entry name" value="PEPTIDASE_A1"/>
    <property type="match status" value="1"/>
</dbReference>
<comment type="similarity">
    <text evidence="1">Belongs to the peptidase A1 family.</text>
</comment>
<dbReference type="InParanoid" id="V4T9I1"/>
<protein>
    <recommendedName>
        <fullName evidence="2">Peptidase A1 domain-containing protein</fullName>
    </recommendedName>
</protein>
<dbReference type="InterPro" id="IPR001461">
    <property type="entry name" value="Aspartic_peptidase_A1"/>
</dbReference>
<gene>
    <name evidence="3" type="ORF">CICLE_v10003177mg</name>
</gene>
<dbReference type="Gramene" id="ESR46211">
    <property type="protein sequence ID" value="ESR46211"/>
    <property type="gene ID" value="CICLE_v10003177mg"/>
</dbReference>
<dbReference type="SUPFAM" id="SSF50630">
    <property type="entry name" value="Acid proteases"/>
    <property type="match status" value="1"/>
</dbReference>
<dbReference type="STRING" id="85681.V4T9I1"/>
<evidence type="ECO:0000313" key="3">
    <source>
        <dbReference type="EMBL" id="ESR46211.1"/>
    </source>
</evidence>
<evidence type="ECO:0000313" key="4">
    <source>
        <dbReference type="Proteomes" id="UP000030687"/>
    </source>
</evidence>
<dbReference type="InterPro" id="IPR021109">
    <property type="entry name" value="Peptidase_aspartic_dom_sf"/>
</dbReference>
<feature type="domain" description="Peptidase A1" evidence="2">
    <location>
        <begin position="1"/>
        <end position="168"/>
    </location>
</feature>
<keyword evidence="4" id="KW-1185">Reference proteome</keyword>
<dbReference type="KEGG" id="cic:CICLE_v10003177mg"/>
<dbReference type="PANTHER" id="PTHR47965">
    <property type="entry name" value="ASPARTYL PROTEASE-RELATED"/>
    <property type="match status" value="1"/>
</dbReference>
<dbReference type="eggNOG" id="KOG1339">
    <property type="taxonomic scope" value="Eukaryota"/>
</dbReference>
<dbReference type="GO" id="GO:0006508">
    <property type="term" value="P:proteolysis"/>
    <property type="evidence" value="ECO:0007669"/>
    <property type="project" value="InterPro"/>
</dbReference>
<proteinExistence type="inferred from homology"/>
<dbReference type="OMA" id="MESENIW"/>
<dbReference type="InterPro" id="IPR033121">
    <property type="entry name" value="PEPTIDASE_A1"/>
</dbReference>
<name>V4T9I1_CITCL</name>
<dbReference type="PANTHER" id="PTHR47965:SF28">
    <property type="entry name" value="BASIC 7S GLOBULIN"/>
    <property type="match status" value="1"/>
</dbReference>
<dbReference type="Gene3D" id="2.40.70.10">
    <property type="entry name" value="Acid Proteases"/>
    <property type="match status" value="1"/>
</dbReference>
<dbReference type="GO" id="GO:0004190">
    <property type="term" value="F:aspartic-type endopeptidase activity"/>
    <property type="evidence" value="ECO:0007669"/>
    <property type="project" value="InterPro"/>
</dbReference>
<evidence type="ECO:0000259" key="2">
    <source>
        <dbReference type="PROSITE" id="PS51767"/>
    </source>
</evidence>
<sequence>IDISSQLGFTPLTISPEGHYYVTLPSIRINNKQVPTNASSLKVNINAGAGGTKIITIKPYIVLEQPIYQSFTKFFTSQLLGIPKLAKPVAPFSLCHDSRKLKSTRAGPRNVKRTITGANSMVQARSGVTCSAFVDGGVRPKASIIIGSHQLQDNLVQFDLAGSRLGFSSTLLFRRTSCSNFNFTATP</sequence>
<dbReference type="Pfam" id="PF14541">
    <property type="entry name" value="TAXi_C"/>
    <property type="match status" value="1"/>
</dbReference>